<feature type="transmembrane region" description="Helical" evidence="1">
    <location>
        <begin position="33"/>
        <end position="51"/>
    </location>
</feature>
<evidence type="ECO:0008006" key="4">
    <source>
        <dbReference type="Google" id="ProtNLM"/>
    </source>
</evidence>
<dbReference type="EMBL" id="AZBU02000003">
    <property type="protein sequence ID" value="TKR87641.1"/>
    <property type="molecule type" value="Genomic_DNA"/>
</dbReference>
<keyword evidence="1" id="KW-0812">Transmembrane</keyword>
<proteinExistence type="predicted"/>
<keyword evidence="1" id="KW-1133">Transmembrane helix</keyword>
<comment type="caution">
    <text evidence="2">The sequence shown here is derived from an EMBL/GenBank/DDBJ whole genome shotgun (WGS) entry which is preliminary data.</text>
</comment>
<feature type="transmembrane region" description="Helical" evidence="1">
    <location>
        <begin position="144"/>
        <end position="163"/>
    </location>
</feature>
<evidence type="ECO:0000313" key="3">
    <source>
        <dbReference type="Proteomes" id="UP000298663"/>
    </source>
</evidence>
<evidence type="ECO:0000256" key="1">
    <source>
        <dbReference type="SAM" id="Phobius"/>
    </source>
</evidence>
<accession>A0A4U5NWJ9</accession>
<dbReference type="OrthoDB" id="10461346at2759"/>
<gene>
    <name evidence="2" type="ORF">L596_012009</name>
</gene>
<name>A0A4U5NWJ9_STECR</name>
<dbReference type="Proteomes" id="UP000298663">
    <property type="component" value="Unassembled WGS sequence"/>
</dbReference>
<organism evidence="2 3">
    <name type="scientific">Steinernema carpocapsae</name>
    <name type="common">Entomopathogenic nematode</name>
    <dbReference type="NCBI Taxonomy" id="34508"/>
    <lineage>
        <taxon>Eukaryota</taxon>
        <taxon>Metazoa</taxon>
        <taxon>Ecdysozoa</taxon>
        <taxon>Nematoda</taxon>
        <taxon>Chromadorea</taxon>
        <taxon>Rhabditida</taxon>
        <taxon>Tylenchina</taxon>
        <taxon>Panagrolaimomorpha</taxon>
        <taxon>Strongyloidoidea</taxon>
        <taxon>Steinernematidae</taxon>
        <taxon>Steinernema</taxon>
    </lineage>
</organism>
<feature type="transmembrane region" description="Helical" evidence="1">
    <location>
        <begin position="285"/>
        <end position="304"/>
    </location>
</feature>
<dbReference type="AlphaFoldDB" id="A0A4U5NWJ9"/>
<keyword evidence="1" id="KW-0472">Membrane</keyword>
<reference evidence="2 3" key="1">
    <citation type="journal article" date="2015" name="Genome Biol.">
        <title>Comparative genomics of Steinernema reveals deeply conserved gene regulatory networks.</title>
        <authorList>
            <person name="Dillman A.R."/>
            <person name="Macchietto M."/>
            <person name="Porter C.F."/>
            <person name="Rogers A."/>
            <person name="Williams B."/>
            <person name="Antoshechkin I."/>
            <person name="Lee M.M."/>
            <person name="Goodwin Z."/>
            <person name="Lu X."/>
            <person name="Lewis E.E."/>
            <person name="Goodrich-Blair H."/>
            <person name="Stock S.P."/>
            <person name="Adams B.J."/>
            <person name="Sternberg P.W."/>
            <person name="Mortazavi A."/>
        </authorList>
    </citation>
    <scope>NUCLEOTIDE SEQUENCE [LARGE SCALE GENOMIC DNA]</scope>
    <source>
        <strain evidence="2 3">ALL</strain>
    </source>
</reference>
<feature type="transmembrane region" description="Helical" evidence="1">
    <location>
        <begin position="236"/>
        <end position="265"/>
    </location>
</feature>
<protein>
    <recommendedName>
        <fullName evidence="4">G-protein coupled receptors family 1 profile domain-containing protein</fullName>
    </recommendedName>
</protein>
<evidence type="ECO:0000313" key="2">
    <source>
        <dbReference type="EMBL" id="TKR87641.1"/>
    </source>
</evidence>
<reference evidence="2 3" key="2">
    <citation type="journal article" date="2019" name="G3 (Bethesda)">
        <title>Hybrid Assembly of the Genome of the Entomopathogenic Nematode Steinernema carpocapsae Identifies the X-Chromosome.</title>
        <authorList>
            <person name="Serra L."/>
            <person name="Macchietto M."/>
            <person name="Macias-Munoz A."/>
            <person name="McGill C.J."/>
            <person name="Rodriguez I.M."/>
            <person name="Rodriguez B."/>
            <person name="Murad R."/>
            <person name="Mortazavi A."/>
        </authorList>
    </citation>
    <scope>NUCLEOTIDE SEQUENCE [LARGE SCALE GENOMIC DNA]</scope>
    <source>
        <strain evidence="2 3">ALL</strain>
    </source>
</reference>
<keyword evidence="3" id="KW-1185">Reference proteome</keyword>
<sequence>MTTVFSQDSRHACNEEHIVMVDYAQKVDEVVSGYAPVPNIIVNVLVIFLSFKYIKPSILRTFALNMALPSLGYSVYLSADTFVRLGSQDHEADVHVEDNSFLEVSGDFLLNLCAYEYRFLSMLLVTITCLNFKKPVIAKKYLTNTSNIALFLLCHFVAIVFSFNSMLSNNQSNEIVLEIKNPPSSVNAADVVEAVIELGTLIFLLVLYVICFDSVASFTKRPATTTSVNSQQKTDLLAILLYITIPNILLIPNSICTDAAAFLLYQNFIVMKYMCEAKVWYHDSLLALRLFIASFSFLFAFPYYRRSLFMLLKCKNGSVDHVSTVVVKQKDSVP</sequence>
<feature type="transmembrane region" description="Helical" evidence="1">
    <location>
        <begin position="194"/>
        <end position="215"/>
    </location>
</feature>